<dbReference type="RefSeq" id="WP_369248542.1">
    <property type="nucleotide sequence ID" value="NZ_CP163443.1"/>
</dbReference>
<name>A0AB39RNY6_9ACTN</name>
<reference evidence="1" key="1">
    <citation type="submission" date="2024-07" db="EMBL/GenBank/DDBJ databases">
        <authorList>
            <person name="Yu S.T."/>
        </authorList>
    </citation>
    <scope>NUCLEOTIDE SEQUENCE</scope>
    <source>
        <strain evidence="1">R41</strain>
    </source>
</reference>
<organism evidence="1">
    <name type="scientific">Streptomyces sp. R41</name>
    <dbReference type="NCBI Taxonomy" id="3238632"/>
    <lineage>
        <taxon>Bacteria</taxon>
        <taxon>Bacillati</taxon>
        <taxon>Actinomycetota</taxon>
        <taxon>Actinomycetes</taxon>
        <taxon>Kitasatosporales</taxon>
        <taxon>Streptomycetaceae</taxon>
        <taxon>Streptomyces</taxon>
    </lineage>
</organism>
<proteinExistence type="predicted"/>
<protein>
    <submittedName>
        <fullName evidence="1">Uncharacterized protein</fullName>
    </submittedName>
</protein>
<dbReference type="EMBL" id="CP163443">
    <property type="protein sequence ID" value="XDQ55370.1"/>
    <property type="molecule type" value="Genomic_DNA"/>
</dbReference>
<evidence type="ECO:0000313" key="1">
    <source>
        <dbReference type="EMBL" id="XDQ55370.1"/>
    </source>
</evidence>
<dbReference type="AlphaFoldDB" id="A0AB39RNY6"/>
<sequence>MATWATFVVVSDGSGHEAFESRFGAVGLDLDLLAGPEAVVPFIRAKSPVEGRWRDDATCEGGARRPVSEGVARLCLGGADHPDAPSRGRLGAAG</sequence>
<accession>A0AB39RNY6</accession>
<gene>
    <name evidence="1" type="ORF">AB5J53_28760</name>
</gene>